<dbReference type="HOGENOM" id="CLU_2903480_0_0_1"/>
<organism evidence="1 2">
    <name type="scientific">Ciona intestinalis</name>
    <name type="common">Transparent sea squirt</name>
    <name type="synonym">Ascidia intestinalis</name>
    <dbReference type="NCBI Taxonomy" id="7719"/>
    <lineage>
        <taxon>Eukaryota</taxon>
        <taxon>Metazoa</taxon>
        <taxon>Chordata</taxon>
        <taxon>Tunicata</taxon>
        <taxon>Ascidiacea</taxon>
        <taxon>Phlebobranchia</taxon>
        <taxon>Cionidae</taxon>
        <taxon>Ciona</taxon>
    </lineage>
</organism>
<dbReference type="InParanoid" id="H2XX43"/>
<reference evidence="2" key="1">
    <citation type="journal article" date="2002" name="Science">
        <title>The draft genome of Ciona intestinalis: insights into chordate and vertebrate origins.</title>
        <authorList>
            <person name="Dehal P."/>
            <person name="Satou Y."/>
            <person name="Campbell R.K."/>
            <person name="Chapman J."/>
            <person name="Degnan B."/>
            <person name="De Tomaso A."/>
            <person name="Davidson B."/>
            <person name="Di Gregorio A."/>
            <person name="Gelpke M."/>
            <person name="Goodstein D.M."/>
            <person name="Harafuji N."/>
            <person name="Hastings K.E."/>
            <person name="Ho I."/>
            <person name="Hotta K."/>
            <person name="Huang W."/>
            <person name="Kawashima T."/>
            <person name="Lemaire P."/>
            <person name="Martinez D."/>
            <person name="Meinertzhagen I.A."/>
            <person name="Necula S."/>
            <person name="Nonaka M."/>
            <person name="Putnam N."/>
            <person name="Rash S."/>
            <person name="Saiga H."/>
            <person name="Satake M."/>
            <person name="Terry A."/>
            <person name="Yamada L."/>
            <person name="Wang H.G."/>
            <person name="Awazu S."/>
            <person name="Azumi K."/>
            <person name="Boore J."/>
            <person name="Branno M."/>
            <person name="Chin-Bow S."/>
            <person name="DeSantis R."/>
            <person name="Doyle S."/>
            <person name="Francino P."/>
            <person name="Keys D.N."/>
            <person name="Haga S."/>
            <person name="Hayashi H."/>
            <person name="Hino K."/>
            <person name="Imai K.S."/>
            <person name="Inaba K."/>
            <person name="Kano S."/>
            <person name="Kobayashi K."/>
            <person name="Kobayashi M."/>
            <person name="Lee B.I."/>
            <person name="Makabe K.W."/>
            <person name="Manohar C."/>
            <person name="Matassi G."/>
            <person name="Medina M."/>
            <person name="Mochizuki Y."/>
            <person name="Mount S."/>
            <person name="Morishita T."/>
            <person name="Miura S."/>
            <person name="Nakayama A."/>
            <person name="Nishizaka S."/>
            <person name="Nomoto H."/>
            <person name="Ohta F."/>
            <person name="Oishi K."/>
            <person name="Rigoutsos I."/>
            <person name="Sano M."/>
            <person name="Sasaki A."/>
            <person name="Sasakura Y."/>
            <person name="Shoguchi E."/>
            <person name="Shin-i T."/>
            <person name="Spagnuolo A."/>
            <person name="Stainier D."/>
            <person name="Suzuki M.M."/>
            <person name="Tassy O."/>
            <person name="Takatori N."/>
            <person name="Tokuoka M."/>
            <person name="Yagi K."/>
            <person name="Yoshizaki F."/>
            <person name="Wada S."/>
            <person name="Zhang C."/>
            <person name="Hyatt P.D."/>
            <person name="Larimer F."/>
            <person name="Detter C."/>
            <person name="Doggett N."/>
            <person name="Glavina T."/>
            <person name="Hawkins T."/>
            <person name="Richardson P."/>
            <person name="Lucas S."/>
            <person name="Kohara Y."/>
            <person name="Levine M."/>
            <person name="Satoh N."/>
            <person name="Rokhsar D.S."/>
        </authorList>
    </citation>
    <scope>NUCLEOTIDE SEQUENCE [LARGE SCALE GENOMIC DNA]</scope>
</reference>
<evidence type="ECO:0000313" key="1">
    <source>
        <dbReference type="Ensembl" id="ENSCINP00000034227.1"/>
    </source>
</evidence>
<keyword evidence="2" id="KW-1185">Reference proteome</keyword>
<reference evidence="1" key="2">
    <citation type="submission" date="2025-08" db="UniProtKB">
        <authorList>
            <consortium name="Ensembl"/>
        </authorList>
    </citation>
    <scope>IDENTIFICATION</scope>
</reference>
<protein>
    <submittedName>
        <fullName evidence="1">Uncharacterized protein</fullName>
    </submittedName>
</protein>
<dbReference type="AlphaFoldDB" id="H2XX43"/>
<evidence type="ECO:0000313" key="2">
    <source>
        <dbReference type="Proteomes" id="UP000008144"/>
    </source>
</evidence>
<proteinExistence type="predicted"/>
<sequence>MQYLQMALVCGQRACLFRLGSALVKTCVTKLSPTKVEARVKSAAIQSYLAVFSVSTLPLVVS</sequence>
<dbReference type="Ensembl" id="ENSCINT00000034042.1">
    <property type="protein sequence ID" value="ENSCINP00000034227.1"/>
    <property type="gene ID" value="ENSCING00000021255.1"/>
</dbReference>
<accession>H2XX43</accession>
<dbReference type="Proteomes" id="UP000008144">
    <property type="component" value="Unassembled WGS sequence"/>
</dbReference>
<name>H2XX43_CIOIN</name>
<reference evidence="1" key="3">
    <citation type="submission" date="2025-09" db="UniProtKB">
        <authorList>
            <consortium name="Ensembl"/>
        </authorList>
    </citation>
    <scope>IDENTIFICATION</scope>
</reference>